<reference evidence="1 2" key="1">
    <citation type="submission" date="2022-03" db="EMBL/GenBank/DDBJ databases">
        <authorList>
            <person name="Brunel B."/>
        </authorList>
    </citation>
    <scope>NUCLEOTIDE SEQUENCE [LARGE SCALE GENOMIC DNA]</scope>
    <source>
        <strain evidence="1">STM5069sample</strain>
    </source>
</reference>
<proteinExistence type="predicted"/>
<accession>A0ABM9E8Y2</accession>
<comment type="caution">
    <text evidence="1">The sequence shown here is derived from an EMBL/GenBank/DDBJ whole genome shotgun (WGS) entry which is preliminary data.</text>
</comment>
<evidence type="ECO:0000313" key="2">
    <source>
        <dbReference type="Proteomes" id="UP001153050"/>
    </source>
</evidence>
<protein>
    <submittedName>
        <fullName evidence="1">Uncharacterized protein</fullName>
    </submittedName>
</protein>
<dbReference type="Proteomes" id="UP001153050">
    <property type="component" value="Unassembled WGS sequence"/>
</dbReference>
<keyword evidence="2" id="KW-1185">Reference proteome</keyword>
<evidence type="ECO:0000313" key="1">
    <source>
        <dbReference type="EMBL" id="CAH2405225.1"/>
    </source>
</evidence>
<name>A0ABM9E8Y2_9HYPH</name>
<gene>
    <name evidence="1" type="ORF">MES5069_460029</name>
</gene>
<dbReference type="EMBL" id="CAKXZT010000142">
    <property type="protein sequence ID" value="CAH2405225.1"/>
    <property type="molecule type" value="Genomic_DNA"/>
</dbReference>
<organism evidence="1 2">
    <name type="scientific">Mesorhizobium escarrei</name>
    <dbReference type="NCBI Taxonomy" id="666018"/>
    <lineage>
        <taxon>Bacteria</taxon>
        <taxon>Pseudomonadati</taxon>
        <taxon>Pseudomonadota</taxon>
        <taxon>Alphaproteobacteria</taxon>
        <taxon>Hyphomicrobiales</taxon>
        <taxon>Phyllobacteriaceae</taxon>
        <taxon>Mesorhizobium</taxon>
    </lineage>
</organism>
<sequence length="79" mass="8380">MVRSARLALDALRSLPDDTTRVEPSATIDRSRIAATGKRSLREKQPNGSLCEGLRMPAIHVVPGAGAGVRNPSQNATSE</sequence>